<dbReference type="Pfam" id="PF17657">
    <property type="entry name" value="DNA_pol3_finger"/>
    <property type="match status" value="1"/>
</dbReference>
<protein>
    <recommendedName>
        <fullName evidence="1">DNA-directed DNA polymerase</fullName>
        <ecNumber evidence="1">2.7.7.7</ecNumber>
    </recommendedName>
</protein>
<evidence type="ECO:0000256" key="1">
    <source>
        <dbReference type="ARBA" id="ARBA00012417"/>
    </source>
</evidence>
<evidence type="ECO:0000256" key="4">
    <source>
        <dbReference type="ARBA" id="ARBA00022705"/>
    </source>
</evidence>
<keyword evidence="4" id="KW-0235">DNA replication</keyword>
<comment type="catalytic activity">
    <reaction evidence="6">
        <text>DNA(n) + a 2'-deoxyribonucleoside 5'-triphosphate = DNA(n+1) + diphosphate</text>
        <dbReference type="Rhea" id="RHEA:22508"/>
        <dbReference type="Rhea" id="RHEA-COMP:17339"/>
        <dbReference type="Rhea" id="RHEA-COMP:17340"/>
        <dbReference type="ChEBI" id="CHEBI:33019"/>
        <dbReference type="ChEBI" id="CHEBI:61560"/>
        <dbReference type="ChEBI" id="CHEBI:173112"/>
        <dbReference type="EC" id="2.7.7.7"/>
    </reaction>
</comment>
<gene>
    <name evidence="8" type="ORF">IX84_15365</name>
</gene>
<dbReference type="InterPro" id="IPR004013">
    <property type="entry name" value="PHP_dom"/>
</dbReference>
<reference evidence="8 9" key="1">
    <citation type="journal article" date="2014" name="Int. J. Syst. Evol. Microbiol.">
        <title>Phaeodactylibacter xiamenensis gen. nov., sp. nov., a member of the family Saprospiraceae isolated from the marine alga Phaeodactylum tricornutum.</title>
        <authorList>
            <person name="Chen Z.Jr."/>
            <person name="Lei X."/>
            <person name="Lai Q."/>
            <person name="Li Y."/>
            <person name="Zhang B."/>
            <person name="Zhang J."/>
            <person name="Zhang H."/>
            <person name="Yang L."/>
            <person name="Zheng W."/>
            <person name="Tian Y."/>
            <person name="Yu Z."/>
            <person name="Xu H.Jr."/>
            <person name="Zheng T."/>
        </authorList>
    </citation>
    <scope>NUCLEOTIDE SEQUENCE [LARGE SCALE GENOMIC DNA]</scope>
    <source>
        <strain evidence="8 9">KD52</strain>
    </source>
</reference>
<dbReference type="GO" id="GO:0008408">
    <property type="term" value="F:3'-5' exonuclease activity"/>
    <property type="evidence" value="ECO:0007669"/>
    <property type="project" value="InterPro"/>
</dbReference>
<dbReference type="OrthoDB" id="9803237at2"/>
<sequence length="995" mass="113816">MLLNAHTYYSLRYGTLPPPALTERAAQLGYTAMALTDINNTSCSYEFVRCCEKAGIKPVLGLEFRKEGRCLYIGLARNREGLRELNQFLSEASIEGRPLPEVAPPMQHAYIIYPRLVKPIQVFREEEFLGVRPEHVARLFGHELLQYKNKLVALSPVFFADNEGFELHRLLRAIDENTLLSKLTPRQTVKASERLMPPEQLRAFYKTQPYLIENAERLLQSCEANLRPGLHLNRQTFTGSKAGDFKLLEKLALNGCERRYAHLGTDTPAYRSTLERVRRELKVIEQQDFCAYFLITWDIVRYAASAGYHHVGRGSGANSIVAYCLRITDVDPMELGLYFERFINPHRTSPPDFDIDFSWDERDDVTDYIFKRYGRDYTALLATYSTFKGRSIVRELGKVYGLPKAEIDKIVAAPFEPEEHHELAGKIVHYGRKLEGFPNHLSIHAGGIVISEEPIYYQTALQLMPKGFPITHFDMYHGEDLGFHKFDVLSQRGLGHIKDAVDLIKQNREQAVDIHDIPRLKSDERVKAQLRSGDCMGCFYIESPAMRGLLKKLQCDNYVHLVAASSIIRPGVAKSGMMKEYIRRFHNPNGFEYLHPVFEEQLGETFGVMVYQEDVMKIVHHFAGLGLDESDVLRRIMSGKKSKGDTFERLQRKYFGNCRARGHPEDLAKEVWRQVESFSGYSFCKAHSASFAVESFQSLYLKAYFPLEFIVAVINNFGGFYRSEYYFHEARRCGGRVHAPCVNHSQYLTTLDGEDIYIGFVHLHQMEQQVAHRIVHQRAQGGAFRGLSDFLNRVEIGKEQVDLLIRIGAFRFTGQTKQELMWERVALFQPPGQERHTMSLFPQEYEEAETTARQFLSGGKAGAPEPYADAIDELELLGFPLCPPFDLLDRQFFTDTISQSARLGELEGRIVRVLGYYVCKKDVRTSKGKLMAFGCWIGQDGHFFDTVHFPPTLKRSPFRGKGVYKIEGRVVLEFGFPSLEVVRMSFLGWGNAVVE</sequence>
<dbReference type="InterPro" id="IPR016195">
    <property type="entry name" value="Pol/histidinol_Pase-like"/>
</dbReference>
<dbReference type="SMART" id="SM00481">
    <property type="entry name" value="POLIIIAc"/>
    <property type="match status" value="1"/>
</dbReference>
<dbReference type="STRING" id="1524460.IX84_15365"/>
<proteinExistence type="predicted"/>
<dbReference type="Gene3D" id="3.20.20.140">
    <property type="entry name" value="Metal-dependent hydrolases"/>
    <property type="match status" value="2"/>
</dbReference>
<dbReference type="InterPro" id="IPR011708">
    <property type="entry name" value="DNA_pol3_alpha_NTPase_dom"/>
</dbReference>
<keyword evidence="9" id="KW-1185">Reference proteome</keyword>
<keyword evidence="2" id="KW-0808">Transferase</keyword>
<comment type="caution">
    <text evidence="8">The sequence shown here is derived from an EMBL/GenBank/DDBJ whole genome shotgun (WGS) entry which is preliminary data.</text>
</comment>
<evidence type="ECO:0000313" key="8">
    <source>
        <dbReference type="EMBL" id="KGE87376.1"/>
    </source>
</evidence>
<dbReference type="EC" id="2.7.7.7" evidence="1"/>
<evidence type="ECO:0000259" key="7">
    <source>
        <dbReference type="SMART" id="SM00481"/>
    </source>
</evidence>
<dbReference type="Gene3D" id="1.10.150.870">
    <property type="match status" value="1"/>
</dbReference>
<feature type="domain" description="Polymerase/histidinol phosphatase N-terminal" evidence="7">
    <location>
        <begin position="1"/>
        <end position="68"/>
    </location>
</feature>
<accession>A0A098S5S0</accession>
<dbReference type="InterPro" id="IPR040982">
    <property type="entry name" value="DNA_pol3_finger"/>
</dbReference>
<dbReference type="SUPFAM" id="SSF89550">
    <property type="entry name" value="PHP domain-like"/>
    <property type="match status" value="1"/>
</dbReference>
<dbReference type="Pfam" id="PF07733">
    <property type="entry name" value="DNA_pol3_alpha"/>
    <property type="match status" value="1"/>
</dbReference>
<dbReference type="Pfam" id="PF14579">
    <property type="entry name" value="HHH_6"/>
    <property type="match status" value="1"/>
</dbReference>
<dbReference type="InterPro" id="IPR003141">
    <property type="entry name" value="Pol/His_phosphatase_N"/>
</dbReference>
<dbReference type="NCBIfam" id="TIGR00594">
    <property type="entry name" value="polc"/>
    <property type="match status" value="1"/>
</dbReference>
<dbReference type="InterPro" id="IPR029460">
    <property type="entry name" value="DNAPol_HHH"/>
</dbReference>
<name>A0A098S5S0_9BACT</name>
<dbReference type="EMBL" id="JPOS01000037">
    <property type="protein sequence ID" value="KGE87376.1"/>
    <property type="molecule type" value="Genomic_DNA"/>
</dbReference>
<dbReference type="RefSeq" id="WP_044222264.1">
    <property type="nucleotide sequence ID" value="NZ_JBKAGJ010000036.1"/>
</dbReference>
<dbReference type="GO" id="GO:0003887">
    <property type="term" value="F:DNA-directed DNA polymerase activity"/>
    <property type="evidence" value="ECO:0007669"/>
    <property type="project" value="UniProtKB-KW"/>
</dbReference>
<keyword evidence="5" id="KW-0239">DNA-directed DNA polymerase</keyword>
<dbReference type="AlphaFoldDB" id="A0A098S5S0"/>
<dbReference type="InterPro" id="IPR004805">
    <property type="entry name" value="DnaE2/DnaE/PolC"/>
</dbReference>
<dbReference type="Proteomes" id="UP000029736">
    <property type="component" value="Unassembled WGS sequence"/>
</dbReference>
<evidence type="ECO:0000313" key="9">
    <source>
        <dbReference type="Proteomes" id="UP000029736"/>
    </source>
</evidence>
<evidence type="ECO:0000256" key="5">
    <source>
        <dbReference type="ARBA" id="ARBA00022932"/>
    </source>
</evidence>
<dbReference type="GO" id="GO:0006260">
    <property type="term" value="P:DNA replication"/>
    <property type="evidence" value="ECO:0007669"/>
    <property type="project" value="UniProtKB-KW"/>
</dbReference>
<dbReference type="PANTHER" id="PTHR32294">
    <property type="entry name" value="DNA POLYMERASE III SUBUNIT ALPHA"/>
    <property type="match status" value="1"/>
</dbReference>
<keyword evidence="3" id="KW-0548">Nucleotidyltransferase</keyword>
<dbReference type="CDD" id="cd07431">
    <property type="entry name" value="PHP_PolIIIA"/>
    <property type="match status" value="1"/>
</dbReference>
<evidence type="ECO:0000256" key="3">
    <source>
        <dbReference type="ARBA" id="ARBA00022695"/>
    </source>
</evidence>
<evidence type="ECO:0000256" key="2">
    <source>
        <dbReference type="ARBA" id="ARBA00022679"/>
    </source>
</evidence>
<dbReference type="Pfam" id="PF02811">
    <property type="entry name" value="PHP"/>
    <property type="match status" value="1"/>
</dbReference>
<evidence type="ECO:0000256" key="6">
    <source>
        <dbReference type="ARBA" id="ARBA00049244"/>
    </source>
</evidence>
<organism evidence="8 9">
    <name type="scientific">Phaeodactylibacter xiamenensis</name>
    <dbReference type="NCBI Taxonomy" id="1524460"/>
    <lineage>
        <taxon>Bacteria</taxon>
        <taxon>Pseudomonadati</taxon>
        <taxon>Bacteroidota</taxon>
        <taxon>Saprospiria</taxon>
        <taxon>Saprospirales</taxon>
        <taxon>Haliscomenobacteraceae</taxon>
        <taxon>Phaeodactylibacter</taxon>
    </lineage>
</organism>